<gene>
    <name evidence="2" type="ORF">PG993_011934</name>
</gene>
<feature type="compositionally biased region" description="Low complexity" evidence="1">
    <location>
        <begin position="26"/>
        <end position="60"/>
    </location>
</feature>
<feature type="compositionally biased region" description="Acidic residues" evidence="1">
    <location>
        <begin position="1"/>
        <end position="10"/>
    </location>
</feature>
<feature type="compositionally biased region" description="Polar residues" evidence="1">
    <location>
        <begin position="347"/>
        <end position="369"/>
    </location>
</feature>
<comment type="caution">
    <text evidence="2">The sequence shown here is derived from an EMBL/GenBank/DDBJ whole genome shotgun (WGS) entry which is preliminary data.</text>
</comment>
<name>A0ABR1S150_9PEZI</name>
<evidence type="ECO:0000313" key="2">
    <source>
        <dbReference type="EMBL" id="KAK8023868.1"/>
    </source>
</evidence>
<evidence type="ECO:0000313" key="3">
    <source>
        <dbReference type="Proteomes" id="UP001444661"/>
    </source>
</evidence>
<dbReference type="EMBL" id="JAQQWK010000011">
    <property type="protein sequence ID" value="KAK8023868.1"/>
    <property type="molecule type" value="Genomic_DNA"/>
</dbReference>
<reference evidence="2 3" key="1">
    <citation type="submission" date="2023-01" db="EMBL/GenBank/DDBJ databases">
        <title>Analysis of 21 Apiospora genomes using comparative genomics revels a genus with tremendous synthesis potential of carbohydrate active enzymes and secondary metabolites.</title>
        <authorList>
            <person name="Sorensen T."/>
        </authorList>
    </citation>
    <scope>NUCLEOTIDE SEQUENCE [LARGE SCALE GENOMIC DNA]</scope>
    <source>
        <strain evidence="2 3">CBS 33761</strain>
    </source>
</reference>
<protein>
    <submittedName>
        <fullName evidence="2">Uncharacterized protein</fullName>
    </submittedName>
</protein>
<accession>A0ABR1S150</accession>
<proteinExistence type="predicted"/>
<keyword evidence="3" id="KW-1185">Reference proteome</keyword>
<evidence type="ECO:0000256" key="1">
    <source>
        <dbReference type="SAM" id="MobiDB-lite"/>
    </source>
</evidence>
<feature type="region of interest" description="Disordered" evidence="1">
    <location>
        <begin position="1"/>
        <end position="67"/>
    </location>
</feature>
<dbReference type="Proteomes" id="UP001444661">
    <property type="component" value="Unassembled WGS sequence"/>
</dbReference>
<sequence>MRNYSVEDDGSSVSRKRRRPGDRSSTHSSSSSPPSQSPRIAAASTTTATAATSPASGGPADPTLRTPESRTIPAAAAQATPTKAGAAQSFQWHFDDAMQRSSSGGTVGIHHFAMPSLPTDWSAFSGLATPSLSTPVVASPDWDHHDLTMTHIFAAENTDKSSTTSFNSPSAVPMPRHAFPATHIQQALQLQQPHTPDSMPWLHHQPEQEHKQDCFTHGNSYSTGMFGYQFNELESRPHDHMEILTNLNLELVTQLKQVTQSNTNLTVLMGPTSGDSGPSNTSILEHILSMTQEFLNILDIVAGAPHTPHTPYTPLVNHAAPMAWSGGLYGNYASGSESAPGSCYDSDMNSPSDSTGITQYSPGSASMSPQLSSSTSYFDTSLATTAPTTDSATVLLVITCYVHILRLHVALFWHIQQDLQRSSDSNKTQGVCQFGNIPLQSGNLQITMVIQLVTNAFERMEAILGLPSELCLHSNASDDGLRQNPHGHGSLLGDEGLLDVARTIIGKEDAGRPEEGKGGIQSLCGDILKTRDLLRRRTAT</sequence>
<feature type="region of interest" description="Disordered" evidence="1">
    <location>
        <begin position="340"/>
        <end position="369"/>
    </location>
</feature>
<organism evidence="2 3">
    <name type="scientific">Apiospora rasikravindrae</name>
    <dbReference type="NCBI Taxonomy" id="990691"/>
    <lineage>
        <taxon>Eukaryota</taxon>
        <taxon>Fungi</taxon>
        <taxon>Dikarya</taxon>
        <taxon>Ascomycota</taxon>
        <taxon>Pezizomycotina</taxon>
        <taxon>Sordariomycetes</taxon>
        <taxon>Xylariomycetidae</taxon>
        <taxon>Amphisphaeriales</taxon>
        <taxon>Apiosporaceae</taxon>
        <taxon>Apiospora</taxon>
    </lineage>
</organism>